<dbReference type="InterPro" id="IPR036928">
    <property type="entry name" value="AS_sf"/>
</dbReference>
<dbReference type="PANTHER" id="PTHR42678">
    <property type="entry name" value="AMIDASE"/>
    <property type="match status" value="1"/>
</dbReference>
<accession>A0ABU3P1B9</accession>
<sequence>MAFSIETATIESYHAALLAGEITARELVQAYLARIAAYDKRGPAVNAVIAVNPRAPEAADELDARLRRRGLTGPLHGVPVLLKDNISTYDMPTTAGSLSLEGYRPRADAFVVARLRAAGAIILAKVNLHEFAVWGETVSSLGGQTLNPYDLTRTPGGSSGGTGAGLAAAFGLAGLGTDTVNSVRSPASANGLAGIKPTLGMVSRTGIVPYALTQDTAGPLAYTVADAARVLGVIAGYDEADPVTAWSVGQEAVDGWQPAGDGLRGARLGVVETLFGGDEAHREVNAVMDAALARLREGGATLVTVSHPALDAARLIAETSVHVHEFARDLSAYLADPAAALPVKSLAEVAAGGRFHPGIADNIRQALAVAGDVDEYRRRLVARDALRQTVMELLARHRLDALVYPHQKRLVVPVGEPQADRNGVVGAVTGFPAVVVPGGFSRPTATAPLGVPVGVELLGRPWSERLLVRLAHAFEQMETVRRLPLSTPLLS</sequence>
<dbReference type="Proteomes" id="UP001254848">
    <property type="component" value="Unassembled WGS sequence"/>
</dbReference>
<name>A0ABU3P1B9_9FIRM</name>
<reference evidence="2 3" key="1">
    <citation type="submission" date="2023-07" db="EMBL/GenBank/DDBJ databases">
        <title>The novel representative of Negativicutes class, Anaeroselena agilis gen. nov. sp. nov.</title>
        <authorList>
            <person name="Prokofeva M.I."/>
            <person name="Elcheninov A.G."/>
            <person name="Klyukina A."/>
            <person name="Kublanov I.V."/>
            <person name="Frolov E.N."/>
            <person name="Podosokorskaya O.A."/>
        </authorList>
    </citation>
    <scope>NUCLEOTIDE SEQUENCE [LARGE SCALE GENOMIC DNA]</scope>
    <source>
        <strain evidence="2 3">4137-cl</strain>
    </source>
</reference>
<dbReference type="Gene3D" id="3.90.1300.10">
    <property type="entry name" value="Amidase signature (AS) domain"/>
    <property type="match status" value="1"/>
</dbReference>
<keyword evidence="3" id="KW-1185">Reference proteome</keyword>
<dbReference type="RefSeq" id="WP_413781293.1">
    <property type="nucleotide sequence ID" value="NZ_JAUOZS010000001.1"/>
</dbReference>
<gene>
    <name evidence="2" type="ORF">Q4T40_16390</name>
</gene>
<protein>
    <submittedName>
        <fullName evidence="2">Amidase family protein</fullName>
    </submittedName>
</protein>
<dbReference type="PANTHER" id="PTHR42678:SF5">
    <property type="entry name" value="GLUTAMYL-TRNA(GLN) AMIDOTRANSFERASE SUBUNIT A"/>
    <property type="match status" value="1"/>
</dbReference>
<evidence type="ECO:0000313" key="2">
    <source>
        <dbReference type="EMBL" id="MDT8902821.1"/>
    </source>
</evidence>
<feature type="domain" description="Amidase" evidence="1">
    <location>
        <begin position="26"/>
        <end position="467"/>
    </location>
</feature>
<evidence type="ECO:0000259" key="1">
    <source>
        <dbReference type="Pfam" id="PF01425"/>
    </source>
</evidence>
<dbReference type="InterPro" id="IPR023631">
    <property type="entry name" value="Amidase_dom"/>
</dbReference>
<proteinExistence type="predicted"/>
<dbReference type="SUPFAM" id="SSF75304">
    <property type="entry name" value="Amidase signature (AS) enzymes"/>
    <property type="match status" value="1"/>
</dbReference>
<dbReference type="EMBL" id="JAUOZS010000001">
    <property type="protein sequence ID" value="MDT8902821.1"/>
    <property type="molecule type" value="Genomic_DNA"/>
</dbReference>
<comment type="caution">
    <text evidence="2">The sequence shown here is derived from an EMBL/GenBank/DDBJ whole genome shotgun (WGS) entry which is preliminary data.</text>
</comment>
<evidence type="ECO:0000313" key="3">
    <source>
        <dbReference type="Proteomes" id="UP001254848"/>
    </source>
</evidence>
<dbReference type="Pfam" id="PF01425">
    <property type="entry name" value="Amidase"/>
    <property type="match status" value="1"/>
</dbReference>
<organism evidence="2 3">
    <name type="scientific">Anaeroselena agilis</name>
    <dbReference type="NCBI Taxonomy" id="3063788"/>
    <lineage>
        <taxon>Bacteria</taxon>
        <taxon>Bacillati</taxon>
        <taxon>Bacillota</taxon>
        <taxon>Negativicutes</taxon>
        <taxon>Acetonemataceae</taxon>
        <taxon>Anaeroselena</taxon>
    </lineage>
</organism>